<dbReference type="Pfam" id="PF00589">
    <property type="entry name" value="Phage_integrase"/>
    <property type="match status" value="1"/>
</dbReference>
<keyword evidence="9" id="KW-1185">Reference proteome</keyword>
<dbReference type="InterPro" id="IPR013762">
    <property type="entry name" value="Integrase-like_cat_sf"/>
</dbReference>
<evidence type="ECO:0000256" key="4">
    <source>
        <dbReference type="ARBA" id="ARBA00023172"/>
    </source>
</evidence>
<evidence type="ECO:0000256" key="3">
    <source>
        <dbReference type="ARBA" id="ARBA00023125"/>
    </source>
</evidence>
<evidence type="ECO:0000313" key="8">
    <source>
        <dbReference type="EMBL" id="KAB0663583.1"/>
    </source>
</evidence>
<dbReference type="PROSITE" id="PS51898">
    <property type="entry name" value="TYR_RECOMBINASE"/>
    <property type="match status" value="1"/>
</dbReference>
<dbReference type="PANTHER" id="PTHR30629">
    <property type="entry name" value="PROPHAGE INTEGRASE"/>
    <property type="match status" value="1"/>
</dbReference>
<dbReference type="PANTHER" id="PTHR30629:SF2">
    <property type="entry name" value="PROPHAGE INTEGRASE INTS-RELATED"/>
    <property type="match status" value="1"/>
</dbReference>
<dbReference type="InterPro" id="IPR050808">
    <property type="entry name" value="Phage_Integrase"/>
</dbReference>
<dbReference type="InterPro" id="IPR002104">
    <property type="entry name" value="Integrase_catalytic"/>
</dbReference>
<dbReference type="Gene3D" id="1.10.443.10">
    <property type="entry name" value="Intergrase catalytic core"/>
    <property type="match status" value="1"/>
</dbReference>
<keyword evidence="4" id="KW-0233">DNA recombination</keyword>
<dbReference type="Proteomes" id="UP000420562">
    <property type="component" value="Unassembled WGS sequence"/>
</dbReference>
<feature type="domain" description="Tyr recombinase" evidence="6">
    <location>
        <begin position="207"/>
        <end position="392"/>
    </location>
</feature>
<evidence type="ECO:0000256" key="2">
    <source>
        <dbReference type="ARBA" id="ARBA00022908"/>
    </source>
</evidence>
<dbReference type="InterPro" id="IPR053876">
    <property type="entry name" value="Phage_int_M"/>
</dbReference>
<dbReference type="GO" id="GO:0015074">
    <property type="term" value="P:DNA integration"/>
    <property type="evidence" value="ECO:0007669"/>
    <property type="project" value="UniProtKB-KW"/>
</dbReference>
<dbReference type="InterPro" id="IPR038488">
    <property type="entry name" value="Integrase_DNA-bd_sf"/>
</dbReference>
<keyword evidence="2" id="KW-0229">DNA integration</keyword>
<dbReference type="GO" id="GO:0006310">
    <property type="term" value="P:DNA recombination"/>
    <property type="evidence" value="ECO:0007669"/>
    <property type="project" value="UniProtKB-KW"/>
</dbReference>
<dbReference type="InterPro" id="IPR044068">
    <property type="entry name" value="CB"/>
</dbReference>
<dbReference type="GO" id="GO:0003677">
    <property type="term" value="F:DNA binding"/>
    <property type="evidence" value="ECO:0007669"/>
    <property type="project" value="UniProtKB-UniRule"/>
</dbReference>
<accession>A0A7J4ZM39</accession>
<dbReference type="InterPro" id="IPR011010">
    <property type="entry name" value="DNA_brk_join_enz"/>
</dbReference>
<comment type="caution">
    <text evidence="8">The sequence shown here is derived from an EMBL/GenBank/DDBJ whole genome shotgun (WGS) entry which is preliminary data.</text>
</comment>
<dbReference type="Gene3D" id="3.30.160.390">
    <property type="entry name" value="Integrase, DNA-binding domain"/>
    <property type="match status" value="1"/>
</dbReference>
<protein>
    <submittedName>
        <fullName evidence="8">DUF4102 domain-containing protein</fullName>
    </submittedName>
</protein>
<feature type="domain" description="Core-binding (CB)" evidence="7">
    <location>
        <begin position="103"/>
        <end position="184"/>
    </location>
</feature>
<evidence type="ECO:0000259" key="6">
    <source>
        <dbReference type="PROSITE" id="PS51898"/>
    </source>
</evidence>
<comment type="similarity">
    <text evidence="1">Belongs to the 'phage' integrase family.</text>
</comment>
<dbReference type="PROSITE" id="PS51900">
    <property type="entry name" value="CB"/>
    <property type="match status" value="1"/>
</dbReference>
<evidence type="ECO:0000256" key="1">
    <source>
        <dbReference type="ARBA" id="ARBA00008857"/>
    </source>
</evidence>
<dbReference type="SUPFAM" id="SSF56349">
    <property type="entry name" value="DNA breaking-rejoining enzymes"/>
    <property type="match status" value="1"/>
</dbReference>
<name>A0A7J4ZM39_9BACT</name>
<evidence type="ECO:0000259" key="7">
    <source>
        <dbReference type="PROSITE" id="PS51900"/>
    </source>
</evidence>
<sequence>MPKRIPPLSDIQVKNAKTKDKDYKLIDGFGLHLLVTASGGKLWRFQYRFGGKQKLLTFGAYPSVSLADARQRREEAKKLLANGVDPGEVKKAQKAATVAETENSFEIIAREWHNKFSGQWSPGHAATIMDRLTRDVFPWLGDKPIAVIKPVDILAILRRVEGRGALETAHRVRTICGQVLRYAVATGRAERDSAADLRGALPPVREKHHAALTDPKEVAELLRAIDGFKGTFHVKCALKLAPMLFVRPGELRQMEWAEIDFEAEQWNIPAEKMKMKLPHIVPLSWQALATLKDLHPLTGYGRYVFPCHRSPLRPMTNNAINAALRRMGYTSDEMTGHGFRAMARTILDEVLQVRPDFIEHQLAHAVKDPNGRAYNRTAHLAERRKMMQQWADYLDGLKSVAKVIPLKRSV</sequence>
<dbReference type="EMBL" id="VZQZ01000014">
    <property type="protein sequence ID" value="KAB0663583.1"/>
    <property type="molecule type" value="Genomic_DNA"/>
</dbReference>
<keyword evidence="3 5" id="KW-0238">DNA-binding</keyword>
<dbReference type="InterPro" id="IPR010998">
    <property type="entry name" value="Integrase_recombinase_N"/>
</dbReference>
<reference evidence="8 9" key="1">
    <citation type="submission" date="2019-09" db="EMBL/GenBank/DDBJ databases">
        <title>Geobacter sp. Red96, a novel strain isolated from paddy soil.</title>
        <authorList>
            <person name="Xu Z."/>
            <person name="Masuda Y."/>
            <person name="Itoh H."/>
            <person name="Senoo K."/>
        </authorList>
    </citation>
    <scope>NUCLEOTIDE SEQUENCE [LARGE SCALE GENOMIC DNA]</scope>
    <source>
        <strain evidence="8 9">Red96</strain>
    </source>
</reference>
<gene>
    <name evidence="8" type="ORF">F6V25_16410</name>
</gene>
<dbReference type="InterPro" id="IPR025166">
    <property type="entry name" value="Integrase_DNA_bind_dom"/>
</dbReference>
<evidence type="ECO:0000313" key="9">
    <source>
        <dbReference type="Proteomes" id="UP000420562"/>
    </source>
</evidence>
<dbReference type="AlphaFoldDB" id="A0A7J4ZM39"/>
<organism evidence="8 9">
    <name type="scientific">Oryzomonas japonica</name>
    <dbReference type="NCBI Taxonomy" id="2603858"/>
    <lineage>
        <taxon>Bacteria</taxon>
        <taxon>Pseudomonadati</taxon>
        <taxon>Thermodesulfobacteriota</taxon>
        <taxon>Desulfuromonadia</taxon>
        <taxon>Geobacterales</taxon>
        <taxon>Geobacteraceae</taxon>
        <taxon>Oryzomonas</taxon>
    </lineage>
</organism>
<dbReference type="RefSeq" id="WP_151129692.1">
    <property type="nucleotide sequence ID" value="NZ_VZQZ01000014.1"/>
</dbReference>
<dbReference type="Pfam" id="PF22022">
    <property type="entry name" value="Phage_int_M"/>
    <property type="match status" value="1"/>
</dbReference>
<dbReference type="CDD" id="cd00801">
    <property type="entry name" value="INT_P4_C"/>
    <property type="match status" value="1"/>
</dbReference>
<proteinExistence type="inferred from homology"/>
<evidence type="ECO:0000256" key="5">
    <source>
        <dbReference type="PROSITE-ProRule" id="PRU01248"/>
    </source>
</evidence>
<dbReference type="Gene3D" id="1.10.150.130">
    <property type="match status" value="1"/>
</dbReference>
<dbReference type="Pfam" id="PF13356">
    <property type="entry name" value="Arm-DNA-bind_3"/>
    <property type="match status" value="1"/>
</dbReference>